<dbReference type="SUPFAM" id="SSF90123">
    <property type="entry name" value="ABC transporter transmembrane region"/>
    <property type="match status" value="1"/>
</dbReference>
<dbReference type="Pfam" id="PF00664">
    <property type="entry name" value="ABC_membrane"/>
    <property type="match status" value="1"/>
</dbReference>
<evidence type="ECO:0000256" key="6">
    <source>
        <dbReference type="ARBA" id="ARBA00022840"/>
    </source>
</evidence>
<feature type="transmembrane region" description="Helical" evidence="9">
    <location>
        <begin position="26"/>
        <end position="47"/>
    </location>
</feature>
<evidence type="ECO:0000256" key="9">
    <source>
        <dbReference type="SAM" id="Phobius"/>
    </source>
</evidence>
<dbReference type="PANTHER" id="PTHR24221">
    <property type="entry name" value="ATP-BINDING CASSETTE SUB-FAMILY B"/>
    <property type="match status" value="1"/>
</dbReference>
<keyword evidence="5" id="KW-0547">Nucleotide-binding</keyword>
<gene>
    <name evidence="12" type="primary">cydD</name>
    <name evidence="12" type="ORF">F5I99_09795</name>
</gene>
<dbReference type="SMART" id="SM00382">
    <property type="entry name" value="AAA"/>
    <property type="match status" value="1"/>
</dbReference>
<feature type="transmembrane region" description="Helical" evidence="9">
    <location>
        <begin position="248"/>
        <end position="276"/>
    </location>
</feature>
<keyword evidence="2" id="KW-0813">Transport</keyword>
<proteinExistence type="predicted"/>
<dbReference type="GO" id="GO:0005524">
    <property type="term" value="F:ATP binding"/>
    <property type="evidence" value="ECO:0007669"/>
    <property type="project" value="UniProtKB-KW"/>
</dbReference>
<dbReference type="Proteomes" id="UP000325606">
    <property type="component" value="Chromosome"/>
</dbReference>
<dbReference type="InterPro" id="IPR003439">
    <property type="entry name" value="ABC_transporter-like_ATP-bd"/>
</dbReference>
<dbReference type="GO" id="GO:0034040">
    <property type="term" value="F:ATPase-coupled lipid transmembrane transporter activity"/>
    <property type="evidence" value="ECO:0007669"/>
    <property type="project" value="TreeGrafter"/>
</dbReference>
<dbReference type="RefSeq" id="WP_151055539.1">
    <property type="nucleotide sequence ID" value="NZ_CP044222.1"/>
</dbReference>
<evidence type="ECO:0000256" key="3">
    <source>
        <dbReference type="ARBA" id="ARBA00022475"/>
    </source>
</evidence>
<dbReference type="PROSITE" id="PS00211">
    <property type="entry name" value="ABC_TRANSPORTER_1"/>
    <property type="match status" value="1"/>
</dbReference>
<dbReference type="NCBIfam" id="TIGR02857">
    <property type="entry name" value="CydD"/>
    <property type="match status" value="1"/>
</dbReference>
<dbReference type="InterPro" id="IPR036640">
    <property type="entry name" value="ABC1_TM_sf"/>
</dbReference>
<dbReference type="InterPro" id="IPR011527">
    <property type="entry name" value="ABC1_TM_dom"/>
</dbReference>
<dbReference type="PANTHER" id="PTHR24221:SF261">
    <property type="entry name" value="GLUTATHIONE_L-CYSTEINE TRANSPORT SYSTEM ATP-BINDING_PERMEASE PROTEIN CYDD"/>
    <property type="match status" value="1"/>
</dbReference>
<dbReference type="InterPro" id="IPR017871">
    <property type="entry name" value="ABC_transporter-like_CS"/>
</dbReference>
<protein>
    <submittedName>
        <fullName evidence="12">Thiol reductant ABC exporter subunit CydD</fullName>
    </submittedName>
</protein>
<keyword evidence="6" id="KW-0067">ATP-binding</keyword>
<dbReference type="FunFam" id="3.40.50.300:FF:000299">
    <property type="entry name" value="ABC transporter ATP-binding protein/permease"/>
    <property type="match status" value="1"/>
</dbReference>
<dbReference type="CDD" id="cd18584">
    <property type="entry name" value="ABC_6TM_AarD_CydD"/>
    <property type="match status" value="1"/>
</dbReference>
<evidence type="ECO:0000256" key="7">
    <source>
        <dbReference type="ARBA" id="ARBA00022989"/>
    </source>
</evidence>
<dbReference type="InterPro" id="IPR039421">
    <property type="entry name" value="Type_1_exporter"/>
</dbReference>
<evidence type="ECO:0000256" key="8">
    <source>
        <dbReference type="ARBA" id="ARBA00023136"/>
    </source>
</evidence>
<dbReference type="Gene3D" id="3.40.50.300">
    <property type="entry name" value="P-loop containing nucleotide triphosphate hydrolases"/>
    <property type="match status" value="1"/>
</dbReference>
<keyword evidence="4 9" id="KW-0812">Transmembrane</keyword>
<evidence type="ECO:0000256" key="5">
    <source>
        <dbReference type="ARBA" id="ARBA00022741"/>
    </source>
</evidence>
<feature type="transmembrane region" description="Helical" evidence="9">
    <location>
        <begin position="67"/>
        <end position="85"/>
    </location>
</feature>
<dbReference type="GO" id="GO:0140359">
    <property type="term" value="F:ABC-type transporter activity"/>
    <property type="evidence" value="ECO:0007669"/>
    <property type="project" value="InterPro"/>
</dbReference>
<feature type="transmembrane region" description="Helical" evidence="9">
    <location>
        <begin position="140"/>
        <end position="160"/>
    </location>
</feature>
<keyword evidence="3" id="KW-1003">Cell membrane</keyword>
<evidence type="ECO:0000259" key="10">
    <source>
        <dbReference type="PROSITE" id="PS50893"/>
    </source>
</evidence>
<evidence type="ECO:0000256" key="2">
    <source>
        <dbReference type="ARBA" id="ARBA00022448"/>
    </source>
</evidence>
<evidence type="ECO:0000313" key="13">
    <source>
        <dbReference type="Proteomes" id="UP000325606"/>
    </source>
</evidence>
<evidence type="ECO:0000256" key="4">
    <source>
        <dbReference type="ARBA" id="ARBA00022692"/>
    </source>
</evidence>
<comment type="subcellular location">
    <subcellularLocation>
        <location evidence="1">Cell membrane</location>
        <topology evidence="1">Multi-pass membrane protein</topology>
    </subcellularLocation>
</comment>
<dbReference type="GO" id="GO:0042883">
    <property type="term" value="P:cysteine transport"/>
    <property type="evidence" value="ECO:0007669"/>
    <property type="project" value="InterPro"/>
</dbReference>
<feature type="domain" description="ABC transporter" evidence="10">
    <location>
        <begin position="352"/>
        <end position="580"/>
    </location>
</feature>
<evidence type="ECO:0000256" key="1">
    <source>
        <dbReference type="ARBA" id="ARBA00004651"/>
    </source>
</evidence>
<dbReference type="KEGG" id="nik:F5I99_09795"/>
<dbReference type="InterPro" id="IPR014216">
    <property type="entry name" value="ABC_transptr_CydD"/>
</dbReference>
<dbReference type="GO" id="GO:0005886">
    <property type="term" value="C:plasma membrane"/>
    <property type="evidence" value="ECO:0007669"/>
    <property type="project" value="UniProtKB-SubCell"/>
</dbReference>
<sequence>MQATTRESTGDTSRWLKGLLGNEKRWVRLSIAAGIFAGLMLVLQAHLLARAVNETLFQGAQLSELKGLLVMLLLALLFRGASGVLREWSGQRASVGVRSRLRAELLARLAQLGPAYSKSQRSGELSSLLMEQVEALDGFIARYLPQMALAGIIPLVILAFVLPINWAAVLIFLATAPLIPLFMAMVGTRAAEANRRNFRALAQLSGYFLDVVQGLGTLKLFSRSQEQQQIIADNADEFRIRTMQVLRLAFLSSAVLEFFASISIAILAVYLGFSFLGLLDFGSWGGEITLYHALFLLILAPEFYLPLRELGTHYHSKQEAIAAAERIIDLLDEQEYLESGGQQVLPESQPDLKLHQISFSYPEQPQPVLHNFCLQVAPGECVALVGPSGAGKSTVLNLLAGFDCPQQGEIRISTIPLAQLSRSVWMEKVAFVSQHTTLFPGSIRDNLLMANPQATDDQIRAACDQAAASEFIDCLAEGLDTRVGEAGANFSGGQIQRLSLARAFLKNAPVLLLDEPTASLDLASEELVLQALARLCRGRTTLLLTHRPATMRLADRLCVLQQGECVEADAALRKQLQEMVS</sequence>
<dbReference type="InterPro" id="IPR027417">
    <property type="entry name" value="P-loop_NTPase"/>
</dbReference>
<feature type="transmembrane region" description="Helical" evidence="9">
    <location>
        <begin position="288"/>
        <end position="307"/>
    </location>
</feature>
<dbReference type="AlphaFoldDB" id="A0A5J6LEB4"/>
<dbReference type="PROSITE" id="PS50929">
    <property type="entry name" value="ABC_TM1F"/>
    <property type="match status" value="1"/>
</dbReference>
<feature type="domain" description="ABC transmembrane type-1" evidence="11">
    <location>
        <begin position="29"/>
        <end position="319"/>
    </location>
</feature>
<feature type="transmembrane region" description="Helical" evidence="9">
    <location>
        <begin position="166"/>
        <end position="186"/>
    </location>
</feature>
<dbReference type="SUPFAM" id="SSF52540">
    <property type="entry name" value="P-loop containing nucleoside triphosphate hydrolases"/>
    <property type="match status" value="1"/>
</dbReference>
<name>A0A5J6LEB4_9GAMM</name>
<keyword evidence="8 9" id="KW-0472">Membrane</keyword>
<dbReference type="GO" id="GO:0016887">
    <property type="term" value="F:ATP hydrolysis activity"/>
    <property type="evidence" value="ECO:0007669"/>
    <property type="project" value="InterPro"/>
</dbReference>
<dbReference type="Gene3D" id="1.20.1560.10">
    <property type="entry name" value="ABC transporter type 1, transmembrane domain"/>
    <property type="match status" value="1"/>
</dbReference>
<dbReference type="PROSITE" id="PS50893">
    <property type="entry name" value="ABC_TRANSPORTER_2"/>
    <property type="match status" value="1"/>
</dbReference>
<keyword evidence="7 9" id="KW-1133">Transmembrane helix</keyword>
<dbReference type="InterPro" id="IPR003593">
    <property type="entry name" value="AAA+_ATPase"/>
</dbReference>
<dbReference type="EMBL" id="CP044222">
    <property type="protein sequence ID" value="QEW06773.1"/>
    <property type="molecule type" value="Genomic_DNA"/>
</dbReference>
<dbReference type="Pfam" id="PF00005">
    <property type="entry name" value="ABC_tran"/>
    <property type="match status" value="1"/>
</dbReference>
<reference evidence="12 13" key="1">
    <citation type="submission" date="2019-09" db="EMBL/GenBank/DDBJ databases">
        <title>Nitrincola iocasae sp. nov., a bacterium isolated from the sediment collected at a cold seep field in South China Sea.</title>
        <authorList>
            <person name="Zhang H."/>
            <person name="Wang H."/>
            <person name="Li C."/>
        </authorList>
    </citation>
    <scope>NUCLEOTIDE SEQUENCE [LARGE SCALE GENOMIC DNA]</scope>
    <source>
        <strain evidence="12 13">KXZD1103</strain>
    </source>
</reference>
<evidence type="ECO:0000313" key="12">
    <source>
        <dbReference type="EMBL" id="QEW06773.1"/>
    </source>
</evidence>
<organism evidence="12 13">
    <name type="scientific">Nitrincola iocasae</name>
    <dbReference type="NCBI Taxonomy" id="2614693"/>
    <lineage>
        <taxon>Bacteria</taxon>
        <taxon>Pseudomonadati</taxon>
        <taxon>Pseudomonadota</taxon>
        <taxon>Gammaproteobacteria</taxon>
        <taxon>Oceanospirillales</taxon>
        <taxon>Oceanospirillaceae</taxon>
        <taxon>Nitrincola</taxon>
    </lineage>
</organism>
<keyword evidence="13" id="KW-1185">Reference proteome</keyword>
<evidence type="ECO:0000259" key="11">
    <source>
        <dbReference type="PROSITE" id="PS50929"/>
    </source>
</evidence>
<accession>A0A5J6LEB4</accession>